<feature type="non-terminal residue" evidence="1">
    <location>
        <position position="1"/>
    </location>
</feature>
<dbReference type="AlphaFoldDB" id="A0A091SUD8"/>
<keyword evidence="2" id="KW-1185">Reference proteome</keyword>
<name>A0A091SUD8_PELCR</name>
<reference evidence="1 2" key="1">
    <citation type="submission" date="2014-04" db="EMBL/GenBank/DDBJ databases">
        <title>Genome evolution of avian class.</title>
        <authorList>
            <person name="Zhang G."/>
            <person name="Li C."/>
        </authorList>
    </citation>
    <scope>NUCLEOTIDE SEQUENCE [LARGE SCALE GENOMIC DNA]</scope>
    <source>
        <strain evidence="1">BGI_N334</strain>
    </source>
</reference>
<dbReference type="Proteomes" id="UP000054150">
    <property type="component" value="Unassembled WGS sequence"/>
</dbReference>
<evidence type="ECO:0000313" key="2">
    <source>
        <dbReference type="Proteomes" id="UP000054150"/>
    </source>
</evidence>
<gene>
    <name evidence="1" type="ORF">N334_06095</name>
</gene>
<dbReference type="EMBL" id="KK484698">
    <property type="protein sequence ID" value="KFQ61610.1"/>
    <property type="molecule type" value="Genomic_DNA"/>
</dbReference>
<proteinExistence type="predicted"/>
<organism evidence="1 2">
    <name type="scientific">Pelecanus crispus</name>
    <name type="common">Dalmatian pelican</name>
    <dbReference type="NCBI Taxonomy" id="36300"/>
    <lineage>
        <taxon>Eukaryota</taxon>
        <taxon>Metazoa</taxon>
        <taxon>Chordata</taxon>
        <taxon>Craniata</taxon>
        <taxon>Vertebrata</taxon>
        <taxon>Euteleostomi</taxon>
        <taxon>Archelosauria</taxon>
        <taxon>Archosauria</taxon>
        <taxon>Dinosauria</taxon>
        <taxon>Saurischia</taxon>
        <taxon>Theropoda</taxon>
        <taxon>Coelurosauria</taxon>
        <taxon>Aves</taxon>
        <taxon>Neognathae</taxon>
        <taxon>Neoaves</taxon>
        <taxon>Aequornithes</taxon>
        <taxon>Pelecaniformes</taxon>
        <taxon>Pelecanidae</taxon>
        <taxon>Pelecanus</taxon>
    </lineage>
</organism>
<accession>A0A091SUD8</accession>
<protein>
    <submittedName>
        <fullName evidence="1">Uncharacterized protein</fullName>
    </submittedName>
</protein>
<feature type="non-terminal residue" evidence="1">
    <location>
        <position position="37"/>
    </location>
</feature>
<sequence>QVIRQLQNNIEKMLTKVHTGQKVTALYLAMQDVLRKV</sequence>
<evidence type="ECO:0000313" key="1">
    <source>
        <dbReference type="EMBL" id="KFQ61610.1"/>
    </source>
</evidence>